<dbReference type="InterPro" id="IPR036537">
    <property type="entry name" value="Adaptor_Cbl_N_dom_sf"/>
</dbReference>
<evidence type="ECO:0000313" key="1">
    <source>
        <dbReference type="EMBL" id="KAG2570698.1"/>
    </source>
</evidence>
<keyword evidence="2" id="KW-1185">Reference proteome</keyword>
<protein>
    <submittedName>
        <fullName evidence="1">Uncharacterized protein</fullName>
    </submittedName>
</protein>
<sequence length="161" mass="17783">MVAFWDILLGLDAIKLITMASTFLLLHEIVKMECRKLEERARMLGALLRSPASRRIMIQQQDDLELGRLVTNAIKDAHDLVECYNGRTLLARVRRGRSMATQFRDLRSSIDCYCGLILSVNAVLLAVQGNQLPPPTPTLTPPAAAAAALAGDTRIIDISQE</sequence>
<evidence type="ECO:0000313" key="2">
    <source>
        <dbReference type="Proteomes" id="UP000823388"/>
    </source>
</evidence>
<dbReference type="Gene3D" id="1.20.930.20">
    <property type="entry name" value="Adaptor protein Cbl, N-terminal domain"/>
    <property type="match status" value="1"/>
</dbReference>
<reference evidence="1" key="1">
    <citation type="submission" date="2020-05" db="EMBL/GenBank/DDBJ databases">
        <title>WGS assembly of Panicum virgatum.</title>
        <authorList>
            <person name="Lovell J.T."/>
            <person name="Jenkins J."/>
            <person name="Shu S."/>
            <person name="Juenger T.E."/>
            <person name="Schmutz J."/>
        </authorList>
    </citation>
    <scope>NUCLEOTIDE SEQUENCE</scope>
    <source>
        <strain evidence="1">AP13</strain>
    </source>
</reference>
<dbReference type="AlphaFoldDB" id="A0A8T0QBU6"/>
<dbReference type="Proteomes" id="UP000823388">
    <property type="component" value="Chromosome 7K"/>
</dbReference>
<comment type="caution">
    <text evidence="1">The sequence shown here is derived from an EMBL/GenBank/DDBJ whole genome shotgun (WGS) entry which is preliminary data.</text>
</comment>
<dbReference type="GO" id="GO:0007166">
    <property type="term" value="P:cell surface receptor signaling pathway"/>
    <property type="evidence" value="ECO:0007669"/>
    <property type="project" value="InterPro"/>
</dbReference>
<accession>A0A8T0QBU6</accession>
<name>A0A8T0QBU6_PANVG</name>
<organism evidence="1 2">
    <name type="scientific">Panicum virgatum</name>
    <name type="common">Blackwell switchgrass</name>
    <dbReference type="NCBI Taxonomy" id="38727"/>
    <lineage>
        <taxon>Eukaryota</taxon>
        <taxon>Viridiplantae</taxon>
        <taxon>Streptophyta</taxon>
        <taxon>Embryophyta</taxon>
        <taxon>Tracheophyta</taxon>
        <taxon>Spermatophyta</taxon>
        <taxon>Magnoliopsida</taxon>
        <taxon>Liliopsida</taxon>
        <taxon>Poales</taxon>
        <taxon>Poaceae</taxon>
        <taxon>PACMAD clade</taxon>
        <taxon>Panicoideae</taxon>
        <taxon>Panicodae</taxon>
        <taxon>Paniceae</taxon>
        <taxon>Panicinae</taxon>
        <taxon>Panicum</taxon>
        <taxon>Panicum sect. Hiantes</taxon>
    </lineage>
</organism>
<proteinExistence type="predicted"/>
<dbReference type="EMBL" id="CM029049">
    <property type="protein sequence ID" value="KAG2570698.1"/>
    <property type="molecule type" value="Genomic_DNA"/>
</dbReference>
<gene>
    <name evidence="1" type="ORF">PVAP13_7KG038727</name>
</gene>